<evidence type="ECO:0008006" key="4">
    <source>
        <dbReference type="Google" id="ProtNLM"/>
    </source>
</evidence>
<proteinExistence type="predicted"/>
<reference evidence="3" key="1">
    <citation type="journal article" date="2019" name="Int. J. Syst. Evol. Microbiol.">
        <title>The Global Catalogue of Microorganisms (GCM) 10K type strain sequencing project: providing services to taxonomists for standard genome sequencing and annotation.</title>
        <authorList>
            <consortium name="The Broad Institute Genomics Platform"/>
            <consortium name="The Broad Institute Genome Sequencing Center for Infectious Disease"/>
            <person name="Wu L."/>
            <person name="Ma J."/>
        </authorList>
    </citation>
    <scope>NUCLEOTIDE SEQUENCE [LARGE SCALE GENOMIC DNA]</scope>
    <source>
        <strain evidence="3">CGMCC 4.7405</strain>
    </source>
</reference>
<keyword evidence="3" id="KW-1185">Reference proteome</keyword>
<evidence type="ECO:0000256" key="1">
    <source>
        <dbReference type="SAM" id="SignalP"/>
    </source>
</evidence>
<comment type="caution">
    <text evidence="2">The sequence shown here is derived from an EMBL/GenBank/DDBJ whole genome shotgun (WGS) entry which is preliminary data.</text>
</comment>
<protein>
    <recommendedName>
        <fullName evidence="4">DUF3558 domain-containing protein</fullName>
    </recommendedName>
</protein>
<keyword evidence="1" id="KW-0732">Signal</keyword>
<accession>A0ABV8BNW8</accession>
<organism evidence="2 3">
    <name type="scientific">Lentzea rhizosphaerae</name>
    <dbReference type="NCBI Taxonomy" id="2041025"/>
    <lineage>
        <taxon>Bacteria</taxon>
        <taxon>Bacillati</taxon>
        <taxon>Actinomycetota</taxon>
        <taxon>Actinomycetes</taxon>
        <taxon>Pseudonocardiales</taxon>
        <taxon>Pseudonocardiaceae</taxon>
        <taxon>Lentzea</taxon>
    </lineage>
</organism>
<evidence type="ECO:0000313" key="3">
    <source>
        <dbReference type="Proteomes" id="UP001595690"/>
    </source>
</evidence>
<dbReference type="Proteomes" id="UP001595690">
    <property type="component" value="Unassembled WGS sequence"/>
</dbReference>
<feature type="chain" id="PRO_5046045165" description="DUF3558 domain-containing protein" evidence="1">
    <location>
        <begin position="23"/>
        <end position="178"/>
    </location>
</feature>
<dbReference type="EMBL" id="JBHRZI010000011">
    <property type="protein sequence ID" value="MFC3891670.1"/>
    <property type="molecule type" value="Genomic_DNA"/>
</dbReference>
<sequence length="178" mass="18468">MKRLLPLVLLVAGCTATPVATAPTTTTTTTTTTETTVVTTSPRIDTPKKLPADPCRLLTAADFDSPLAGTPAPGPAIPRSCVFQEGNTGTDADMFVVVAFQGAFAKPADAVGEMLIEGHSTAISFVVKPGVMQSVYTVAVNATESYMVIVDLPKANSAQVSQIALGKAQKAFKRLVTT</sequence>
<name>A0ABV8BNW8_9PSEU</name>
<dbReference type="RefSeq" id="WP_382371127.1">
    <property type="nucleotide sequence ID" value="NZ_JBHRZI010000011.1"/>
</dbReference>
<gene>
    <name evidence="2" type="ORF">ACFOWZ_09285</name>
</gene>
<evidence type="ECO:0000313" key="2">
    <source>
        <dbReference type="EMBL" id="MFC3891670.1"/>
    </source>
</evidence>
<feature type="signal peptide" evidence="1">
    <location>
        <begin position="1"/>
        <end position="22"/>
    </location>
</feature>